<dbReference type="EMBL" id="CAEZSU010000208">
    <property type="protein sequence ID" value="CAB4562346.1"/>
    <property type="molecule type" value="Genomic_DNA"/>
</dbReference>
<gene>
    <name evidence="2" type="ORF">UFOPK1495_01580</name>
</gene>
<name>A0A6J6DGJ1_9ZZZZ</name>
<dbReference type="AlphaFoldDB" id="A0A6J6DGJ1"/>
<accession>A0A6J6DGJ1</accession>
<evidence type="ECO:0000313" key="2">
    <source>
        <dbReference type="EMBL" id="CAB4562346.1"/>
    </source>
</evidence>
<organism evidence="2">
    <name type="scientific">freshwater metagenome</name>
    <dbReference type="NCBI Taxonomy" id="449393"/>
    <lineage>
        <taxon>unclassified sequences</taxon>
        <taxon>metagenomes</taxon>
        <taxon>ecological metagenomes</taxon>
    </lineage>
</organism>
<evidence type="ECO:0000256" key="1">
    <source>
        <dbReference type="SAM" id="MobiDB-lite"/>
    </source>
</evidence>
<protein>
    <submittedName>
        <fullName evidence="2">Unannotated protein</fullName>
    </submittedName>
</protein>
<sequence length="98" mass="11218">MLFDQAVLEHERFELVANLNPFDRLGRGHHLGGARREMDRILEIVRQSRPKTLGLAHINDATVDVLELIGAGLVRNRAGRRSLHHPNDRMGHQRQTSR</sequence>
<proteinExistence type="predicted"/>
<reference evidence="2" key="1">
    <citation type="submission" date="2020-05" db="EMBL/GenBank/DDBJ databases">
        <authorList>
            <person name="Chiriac C."/>
            <person name="Salcher M."/>
            <person name="Ghai R."/>
            <person name="Kavagutti S V."/>
        </authorList>
    </citation>
    <scope>NUCLEOTIDE SEQUENCE</scope>
</reference>
<feature type="region of interest" description="Disordered" evidence="1">
    <location>
        <begin position="77"/>
        <end position="98"/>
    </location>
</feature>